<dbReference type="EMBL" id="MU842810">
    <property type="protein sequence ID" value="KAK2035117.1"/>
    <property type="molecule type" value="Genomic_DNA"/>
</dbReference>
<evidence type="ECO:0000256" key="1">
    <source>
        <dbReference type="SAM" id="MobiDB-lite"/>
    </source>
</evidence>
<name>A0AAD9HV71_9PEZI</name>
<keyword evidence="3" id="KW-1185">Reference proteome</keyword>
<dbReference type="Proteomes" id="UP001232148">
    <property type="component" value="Unassembled WGS sequence"/>
</dbReference>
<comment type="caution">
    <text evidence="2">The sequence shown here is derived from an EMBL/GenBank/DDBJ whole genome shotgun (WGS) entry which is preliminary data.</text>
</comment>
<evidence type="ECO:0000313" key="2">
    <source>
        <dbReference type="EMBL" id="KAK2035117.1"/>
    </source>
</evidence>
<sequence length="134" mass="14712">MQCTAARPPLRKCQLPACVTPFILSVLPQATASPIHQLITDTRFLQSNLPRNSPSGSLFSLTACPSLFAFPTTHLSKGPEAGWPSKLTRTAQTMPSDASRMPPPSHPIPWWVGIRLQLNSFTQWRGREGLPSHS</sequence>
<protein>
    <submittedName>
        <fullName evidence="2">Uncharacterized protein</fullName>
    </submittedName>
</protein>
<feature type="compositionally biased region" description="Polar residues" evidence="1">
    <location>
        <begin position="87"/>
        <end position="96"/>
    </location>
</feature>
<feature type="region of interest" description="Disordered" evidence="1">
    <location>
        <begin position="79"/>
        <end position="102"/>
    </location>
</feature>
<gene>
    <name evidence="2" type="ORF">LX32DRAFT_253943</name>
</gene>
<organism evidence="2 3">
    <name type="scientific">Colletotrichum zoysiae</name>
    <dbReference type="NCBI Taxonomy" id="1216348"/>
    <lineage>
        <taxon>Eukaryota</taxon>
        <taxon>Fungi</taxon>
        <taxon>Dikarya</taxon>
        <taxon>Ascomycota</taxon>
        <taxon>Pezizomycotina</taxon>
        <taxon>Sordariomycetes</taxon>
        <taxon>Hypocreomycetidae</taxon>
        <taxon>Glomerellales</taxon>
        <taxon>Glomerellaceae</taxon>
        <taxon>Colletotrichum</taxon>
        <taxon>Colletotrichum graminicola species complex</taxon>
    </lineage>
</organism>
<evidence type="ECO:0000313" key="3">
    <source>
        <dbReference type="Proteomes" id="UP001232148"/>
    </source>
</evidence>
<dbReference type="AlphaFoldDB" id="A0AAD9HV71"/>
<reference evidence="2" key="1">
    <citation type="submission" date="2021-06" db="EMBL/GenBank/DDBJ databases">
        <title>Comparative genomics, transcriptomics and evolutionary studies reveal genomic signatures of adaptation to plant cell wall in hemibiotrophic fungi.</title>
        <authorList>
            <consortium name="DOE Joint Genome Institute"/>
            <person name="Baroncelli R."/>
            <person name="Diaz J.F."/>
            <person name="Benocci T."/>
            <person name="Peng M."/>
            <person name="Battaglia E."/>
            <person name="Haridas S."/>
            <person name="Andreopoulos W."/>
            <person name="Labutti K."/>
            <person name="Pangilinan J."/>
            <person name="Floch G.L."/>
            <person name="Makela M.R."/>
            <person name="Henrissat B."/>
            <person name="Grigoriev I.V."/>
            <person name="Crouch J.A."/>
            <person name="De Vries R.P."/>
            <person name="Sukno S.A."/>
            <person name="Thon M.R."/>
        </authorList>
    </citation>
    <scope>NUCLEOTIDE SEQUENCE</scope>
    <source>
        <strain evidence="2">MAFF235873</strain>
    </source>
</reference>
<proteinExistence type="predicted"/>
<accession>A0AAD9HV71</accession>